<reference evidence="3" key="1">
    <citation type="journal article" date="2019" name="Int. J. Syst. Evol. Microbiol.">
        <title>The Global Catalogue of Microorganisms (GCM) 10K type strain sequencing project: providing services to taxonomists for standard genome sequencing and annotation.</title>
        <authorList>
            <consortium name="The Broad Institute Genomics Platform"/>
            <consortium name="The Broad Institute Genome Sequencing Center for Infectious Disease"/>
            <person name="Wu L."/>
            <person name="Ma J."/>
        </authorList>
    </citation>
    <scope>NUCLEOTIDE SEQUENCE [LARGE SCALE GENOMIC DNA]</scope>
    <source>
        <strain evidence="3">CGMCC 1.12192</strain>
    </source>
</reference>
<keyword evidence="1" id="KW-0472">Membrane</keyword>
<dbReference type="Proteomes" id="UP001595960">
    <property type="component" value="Unassembled WGS sequence"/>
</dbReference>
<keyword evidence="1" id="KW-1133">Transmembrane helix</keyword>
<feature type="transmembrane region" description="Helical" evidence="1">
    <location>
        <begin position="66"/>
        <end position="85"/>
    </location>
</feature>
<evidence type="ECO:0000313" key="2">
    <source>
        <dbReference type="EMBL" id="MFC4830141.1"/>
    </source>
</evidence>
<accession>A0ABV9R7N4</accession>
<name>A0ABV9R7N4_9MICO</name>
<gene>
    <name evidence="2" type="ORF">ACFPER_15155</name>
</gene>
<evidence type="ECO:0000313" key="3">
    <source>
        <dbReference type="Proteomes" id="UP001595960"/>
    </source>
</evidence>
<feature type="transmembrane region" description="Helical" evidence="1">
    <location>
        <begin position="12"/>
        <end position="32"/>
    </location>
</feature>
<sequence>MTSGRSERTRVIADLAWLGGVIQVAFGAALLATSEAPVVAATLAIIGGSATVLAGTLVFVRARASWTTAMLAFALSLGAAAYAAWVAAPYWRGALVAGVLALGGLLAEWTDRLPASAGPRSGGRR</sequence>
<evidence type="ECO:0000256" key="1">
    <source>
        <dbReference type="SAM" id="Phobius"/>
    </source>
</evidence>
<proteinExistence type="predicted"/>
<protein>
    <recommendedName>
        <fullName evidence="4">Histidine kinase</fullName>
    </recommendedName>
</protein>
<comment type="caution">
    <text evidence="2">The sequence shown here is derived from an EMBL/GenBank/DDBJ whole genome shotgun (WGS) entry which is preliminary data.</text>
</comment>
<organism evidence="2 3">
    <name type="scientific">Agromyces aurantiacus</name>
    <dbReference type="NCBI Taxonomy" id="165814"/>
    <lineage>
        <taxon>Bacteria</taxon>
        <taxon>Bacillati</taxon>
        <taxon>Actinomycetota</taxon>
        <taxon>Actinomycetes</taxon>
        <taxon>Micrococcales</taxon>
        <taxon>Microbacteriaceae</taxon>
        <taxon>Agromyces</taxon>
    </lineage>
</organism>
<keyword evidence="3" id="KW-1185">Reference proteome</keyword>
<evidence type="ECO:0008006" key="4">
    <source>
        <dbReference type="Google" id="ProtNLM"/>
    </source>
</evidence>
<dbReference type="EMBL" id="JBHSJC010000002">
    <property type="protein sequence ID" value="MFC4830141.1"/>
    <property type="molecule type" value="Genomic_DNA"/>
</dbReference>
<feature type="transmembrane region" description="Helical" evidence="1">
    <location>
        <begin position="38"/>
        <end position="59"/>
    </location>
</feature>
<dbReference type="RefSeq" id="WP_204394805.1">
    <property type="nucleotide sequence ID" value="NZ_JAFBBW010000001.1"/>
</dbReference>
<keyword evidence="1" id="KW-0812">Transmembrane</keyword>